<evidence type="ECO:0000313" key="4">
    <source>
        <dbReference type="Proteomes" id="UP001596481"/>
    </source>
</evidence>
<proteinExistence type="predicted"/>
<name>A0ABD5ZIU5_9EURY</name>
<reference evidence="3 4" key="1">
    <citation type="journal article" date="2019" name="Int. J. Syst. Evol. Microbiol.">
        <title>The Global Catalogue of Microorganisms (GCM) 10K type strain sequencing project: providing services to taxonomists for standard genome sequencing and annotation.</title>
        <authorList>
            <consortium name="The Broad Institute Genomics Platform"/>
            <consortium name="The Broad Institute Genome Sequencing Center for Infectious Disease"/>
            <person name="Wu L."/>
            <person name="Ma J."/>
        </authorList>
    </citation>
    <scope>NUCLEOTIDE SEQUENCE [LARGE SCALE GENOMIC DNA]</scope>
    <source>
        <strain evidence="3 4">DSM 29988</strain>
    </source>
</reference>
<feature type="transmembrane region" description="Helical" evidence="2">
    <location>
        <begin position="71"/>
        <end position="89"/>
    </location>
</feature>
<evidence type="ECO:0000313" key="3">
    <source>
        <dbReference type="EMBL" id="MFC7205213.1"/>
    </source>
</evidence>
<feature type="transmembrane region" description="Helical" evidence="2">
    <location>
        <begin position="12"/>
        <end position="34"/>
    </location>
</feature>
<feature type="compositionally biased region" description="Basic and acidic residues" evidence="1">
    <location>
        <begin position="251"/>
        <end position="261"/>
    </location>
</feature>
<keyword evidence="2" id="KW-0472">Membrane</keyword>
<keyword evidence="2" id="KW-0812">Transmembrane</keyword>
<organism evidence="3 4">
    <name type="scientific">Haloferax namakaokahaiae</name>
    <dbReference type="NCBI Taxonomy" id="1748331"/>
    <lineage>
        <taxon>Archaea</taxon>
        <taxon>Methanobacteriati</taxon>
        <taxon>Methanobacteriota</taxon>
        <taxon>Stenosarchaea group</taxon>
        <taxon>Halobacteria</taxon>
        <taxon>Halobacteriales</taxon>
        <taxon>Haloferacaceae</taxon>
        <taxon>Haloferax</taxon>
    </lineage>
</organism>
<gene>
    <name evidence="3" type="ORF">ACFQJC_17015</name>
</gene>
<feature type="transmembrane region" description="Helical" evidence="2">
    <location>
        <begin position="138"/>
        <end position="155"/>
    </location>
</feature>
<protein>
    <submittedName>
        <fullName evidence="3">Uncharacterized protein</fullName>
    </submittedName>
</protein>
<sequence length="279" mass="30400">MTITSHLERLSRANLVIALCGAGLVSLAWIGGLFEGSYGDVLFNVHYVFNDLIIAVAVALLIVGWRHWRELPLLVGALAVGFWFLGSLYWTSYVWFAGKVLVYPSLDKFAYESFHLLMLVLAWYFLGSTETRFRHPLVLVPIVSAALPTIVYLSLGHFSIGALAFNTVQLGMSGALGVIGGHLLATRYRLFGVALITFAVADLSFLLITLVDSTPFIVFLDPLWFTSHALTSFALLRYAANGQLPSSNRGESSRNDLEENVSRVGSVAATVAQDGGQSP</sequence>
<feature type="transmembrane region" description="Helical" evidence="2">
    <location>
        <begin position="46"/>
        <end position="64"/>
    </location>
</feature>
<feature type="transmembrane region" description="Helical" evidence="2">
    <location>
        <begin position="161"/>
        <end position="183"/>
    </location>
</feature>
<feature type="region of interest" description="Disordered" evidence="1">
    <location>
        <begin position="245"/>
        <end position="279"/>
    </location>
</feature>
<keyword evidence="2" id="KW-1133">Transmembrane helix</keyword>
<accession>A0ABD5ZIU5</accession>
<comment type="caution">
    <text evidence="3">The sequence shown here is derived from an EMBL/GenBank/DDBJ whole genome shotgun (WGS) entry which is preliminary data.</text>
</comment>
<dbReference type="EMBL" id="JBHTAA010000013">
    <property type="protein sequence ID" value="MFC7205213.1"/>
    <property type="molecule type" value="Genomic_DNA"/>
</dbReference>
<dbReference type="RefSeq" id="WP_390225699.1">
    <property type="nucleotide sequence ID" value="NZ_JBHTAA010000013.1"/>
</dbReference>
<keyword evidence="4" id="KW-1185">Reference proteome</keyword>
<feature type="transmembrane region" description="Helical" evidence="2">
    <location>
        <begin position="109"/>
        <end position="126"/>
    </location>
</feature>
<dbReference type="AlphaFoldDB" id="A0ABD5ZIU5"/>
<feature type="transmembrane region" description="Helical" evidence="2">
    <location>
        <begin position="190"/>
        <end position="211"/>
    </location>
</feature>
<evidence type="ECO:0000256" key="2">
    <source>
        <dbReference type="SAM" id="Phobius"/>
    </source>
</evidence>
<dbReference type="Proteomes" id="UP001596481">
    <property type="component" value="Unassembled WGS sequence"/>
</dbReference>
<feature type="transmembrane region" description="Helical" evidence="2">
    <location>
        <begin position="223"/>
        <end position="240"/>
    </location>
</feature>
<evidence type="ECO:0000256" key="1">
    <source>
        <dbReference type="SAM" id="MobiDB-lite"/>
    </source>
</evidence>